<gene>
    <name evidence="3" type="ORF">A2819_00885</name>
</gene>
<keyword evidence="1" id="KW-0472">Membrane</keyword>
<protein>
    <submittedName>
        <fullName evidence="3">Uncharacterized protein</fullName>
    </submittedName>
</protein>
<feature type="transmembrane region" description="Helical" evidence="1">
    <location>
        <begin position="102"/>
        <end position="123"/>
    </location>
</feature>
<dbReference type="AlphaFoldDB" id="A0A1F5B365"/>
<feature type="transmembrane region" description="Helical" evidence="1">
    <location>
        <begin position="53"/>
        <end position="81"/>
    </location>
</feature>
<feature type="transmembrane region" description="Helical" evidence="1">
    <location>
        <begin position="239"/>
        <end position="260"/>
    </location>
</feature>
<comment type="caution">
    <text evidence="3">The sequence shown here is derived from an EMBL/GenBank/DDBJ whole genome shotgun (WGS) entry which is preliminary data.</text>
</comment>
<feature type="transmembrane region" description="Helical" evidence="1">
    <location>
        <begin position="329"/>
        <end position="346"/>
    </location>
</feature>
<evidence type="ECO:0000256" key="1">
    <source>
        <dbReference type="SAM" id="Phobius"/>
    </source>
</evidence>
<keyword evidence="1" id="KW-1133">Transmembrane helix</keyword>
<dbReference type="Proteomes" id="UP000176431">
    <property type="component" value="Unassembled WGS sequence"/>
</dbReference>
<feature type="transmembrane region" description="Helical" evidence="1">
    <location>
        <begin position="135"/>
        <end position="155"/>
    </location>
</feature>
<feature type="signal peptide" evidence="2">
    <location>
        <begin position="1"/>
        <end position="29"/>
    </location>
</feature>
<dbReference type="EMBL" id="MEYK01000025">
    <property type="protein sequence ID" value="OGD25053.1"/>
    <property type="molecule type" value="Genomic_DNA"/>
</dbReference>
<accession>A0A1F5B365</accession>
<keyword evidence="1" id="KW-0812">Transmembrane</keyword>
<name>A0A1F5B365_9BACT</name>
<reference evidence="3 4" key="1">
    <citation type="journal article" date="2016" name="Nat. Commun.">
        <title>Thousands of microbial genomes shed light on interconnected biogeochemical processes in an aquifer system.</title>
        <authorList>
            <person name="Anantharaman K."/>
            <person name="Brown C.T."/>
            <person name="Hug L.A."/>
            <person name="Sharon I."/>
            <person name="Castelle C.J."/>
            <person name="Probst A.J."/>
            <person name="Thomas B.C."/>
            <person name="Singh A."/>
            <person name="Wilkins M.J."/>
            <person name="Karaoz U."/>
            <person name="Brodie E.L."/>
            <person name="Williams K.H."/>
            <person name="Hubbard S.S."/>
            <person name="Banfield J.F."/>
        </authorList>
    </citation>
    <scope>NUCLEOTIDE SEQUENCE [LARGE SCALE GENOMIC DNA]</scope>
</reference>
<proteinExistence type="predicted"/>
<feature type="chain" id="PRO_5009517454" evidence="2">
    <location>
        <begin position="30"/>
        <end position="640"/>
    </location>
</feature>
<evidence type="ECO:0000256" key="2">
    <source>
        <dbReference type="SAM" id="SignalP"/>
    </source>
</evidence>
<sequence>MNKKQKILTILGLSLVLVSVLFASNQVWAQEKTNPFGVVGDILGGLGDKVIGSVFYAIGLLLGGLAAIIAMIAGWLVNFAINLNFNILQNPIIDIGWRISRDIANLGFVLFIIIIAIATILRMQQYGAKSALGKLIAVALLVNFSLVFAGVFIDFSNMLTNFFIKNISGGSLSNLSGVIFNSTDTHNLTQVSSSTLQTAPAASTGGWINHAVSLILIATLTAIAAFCMFAFAIMFLVRFISVSFLLILAPLACLFVILPTTKKIWDQWWNEFTKWMLFAPAASFFLYMGVYLTTNYESWIGGLSQSAKGIGTAIPVAEPTLIADLFSKIANLIITGGFMLGGLMAANSFGLQGVKLATGFAQNTRKWIQGKIGRTGIQYGGAFLRRKGTEEGAQSLAEKAQTWAAKQTGFGRYAAGWVARGATRLATSSGEDQVKYHEKQVAGMSIPDTEAALLTAFGPRKIALINKLTKAGQLGNTDMTRIATKDTQKLFASFGQGKQFSDTGKAGFMSVEMNEARIKGDENGLSKATESLIAKFTKKDVEPAAFKDLFGGSEKRKFGLDKEALKKMSQYIAKAISVKNPGLVANILPKLDSKSRNNFKEAYEEAIKDASPNIQDMFKKTMDNYTLGFSPTEAAETTKT</sequence>
<feature type="transmembrane region" description="Helical" evidence="1">
    <location>
        <begin position="211"/>
        <end position="233"/>
    </location>
</feature>
<evidence type="ECO:0000313" key="3">
    <source>
        <dbReference type="EMBL" id="OGD25053.1"/>
    </source>
</evidence>
<feature type="transmembrane region" description="Helical" evidence="1">
    <location>
        <begin position="272"/>
        <end position="292"/>
    </location>
</feature>
<evidence type="ECO:0000313" key="4">
    <source>
        <dbReference type="Proteomes" id="UP000176431"/>
    </source>
</evidence>
<organism evidence="3 4">
    <name type="scientific">Candidatus Azambacteria bacterium RIFCSPHIGHO2_01_FULL_40_24</name>
    <dbReference type="NCBI Taxonomy" id="1797301"/>
    <lineage>
        <taxon>Bacteria</taxon>
        <taxon>Candidatus Azamiibacteriota</taxon>
    </lineage>
</organism>
<keyword evidence="2" id="KW-0732">Signal</keyword>